<reference evidence="2 3" key="1">
    <citation type="journal article" date="2007" name="Nature">
        <title>Evolution of genes and genomes on the Drosophila phylogeny.</title>
        <authorList>
            <consortium name="Drosophila 12 Genomes Consortium"/>
            <person name="Clark A.G."/>
            <person name="Eisen M.B."/>
            <person name="Smith D.R."/>
            <person name="Bergman C.M."/>
            <person name="Oliver B."/>
            <person name="Markow T.A."/>
            <person name="Kaufman T.C."/>
            <person name="Kellis M."/>
            <person name="Gelbart W."/>
            <person name="Iyer V.N."/>
            <person name="Pollard D.A."/>
            <person name="Sackton T.B."/>
            <person name="Larracuente A.M."/>
            <person name="Singh N.D."/>
            <person name="Abad J.P."/>
            <person name="Abt D.N."/>
            <person name="Adryan B."/>
            <person name="Aguade M."/>
            <person name="Akashi H."/>
            <person name="Anderson W.W."/>
            <person name="Aquadro C.F."/>
            <person name="Ardell D.H."/>
            <person name="Arguello R."/>
            <person name="Artieri C.G."/>
            <person name="Barbash D.A."/>
            <person name="Barker D."/>
            <person name="Barsanti P."/>
            <person name="Batterham P."/>
            <person name="Batzoglou S."/>
            <person name="Begun D."/>
            <person name="Bhutkar A."/>
            <person name="Blanco E."/>
            <person name="Bosak S.A."/>
            <person name="Bradley R.K."/>
            <person name="Brand A.D."/>
            <person name="Brent M.R."/>
            <person name="Brooks A.N."/>
            <person name="Brown R.H."/>
            <person name="Butlin R.K."/>
            <person name="Caggese C."/>
            <person name="Calvi B.R."/>
            <person name="Bernardo de Carvalho A."/>
            <person name="Caspi A."/>
            <person name="Castrezana S."/>
            <person name="Celniker S.E."/>
            <person name="Chang J.L."/>
            <person name="Chapple C."/>
            <person name="Chatterji S."/>
            <person name="Chinwalla A."/>
            <person name="Civetta A."/>
            <person name="Clifton S.W."/>
            <person name="Comeron J.M."/>
            <person name="Costello J.C."/>
            <person name="Coyne J.A."/>
            <person name="Daub J."/>
            <person name="David R.G."/>
            <person name="Delcher A.L."/>
            <person name="Delehaunty K."/>
            <person name="Do C.B."/>
            <person name="Ebling H."/>
            <person name="Edwards K."/>
            <person name="Eickbush T."/>
            <person name="Evans J.D."/>
            <person name="Filipski A."/>
            <person name="Findeiss S."/>
            <person name="Freyhult E."/>
            <person name="Fulton L."/>
            <person name="Fulton R."/>
            <person name="Garcia A.C."/>
            <person name="Gardiner A."/>
            <person name="Garfield D.A."/>
            <person name="Garvin B.E."/>
            <person name="Gibson G."/>
            <person name="Gilbert D."/>
            <person name="Gnerre S."/>
            <person name="Godfrey J."/>
            <person name="Good R."/>
            <person name="Gotea V."/>
            <person name="Gravely B."/>
            <person name="Greenberg A.J."/>
            <person name="Griffiths-Jones S."/>
            <person name="Gross S."/>
            <person name="Guigo R."/>
            <person name="Gustafson E.A."/>
            <person name="Haerty W."/>
            <person name="Hahn M.W."/>
            <person name="Halligan D.L."/>
            <person name="Halpern A.L."/>
            <person name="Halter G.M."/>
            <person name="Han M.V."/>
            <person name="Heger A."/>
            <person name="Hillier L."/>
            <person name="Hinrichs A.S."/>
            <person name="Holmes I."/>
            <person name="Hoskins R.A."/>
            <person name="Hubisz M.J."/>
            <person name="Hultmark D."/>
            <person name="Huntley M.A."/>
            <person name="Jaffe D.B."/>
            <person name="Jagadeeshan S."/>
            <person name="Jeck W.R."/>
            <person name="Johnson J."/>
            <person name="Jones C.D."/>
            <person name="Jordan W.C."/>
            <person name="Karpen G.H."/>
            <person name="Kataoka E."/>
            <person name="Keightley P.D."/>
            <person name="Kheradpour P."/>
            <person name="Kirkness E.F."/>
            <person name="Koerich L.B."/>
            <person name="Kristiansen K."/>
            <person name="Kudrna D."/>
            <person name="Kulathinal R.J."/>
            <person name="Kumar S."/>
            <person name="Kwok R."/>
            <person name="Lander E."/>
            <person name="Langley C.H."/>
            <person name="Lapoint R."/>
            <person name="Lazzaro B.P."/>
            <person name="Lee S.J."/>
            <person name="Levesque L."/>
            <person name="Li R."/>
            <person name="Lin C.F."/>
            <person name="Lin M.F."/>
            <person name="Lindblad-Toh K."/>
            <person name="Llopart A."/>
            <person name="Long M."/>
            <person name="Low L."/>
            <person name="Lozovsky E."/>
            <person name="Lu J."/>
            <person name="Luo M."/>
            <person name="Machado C.A."/>
            <person name="Makalowski W."/>
            <person name="Marzo M."/>
            <person name="Matsuda M."/>
            <person name="Matzkin L."/>
            <person name="McAllister B."/>
            <person name="McBride C.S."/>
            <person name="McKernan B."/>
            <person name="McKernan K."/>
            <person name="Mendez-Lago M."/>
            <person name="Minx P."/>
            <person name="Mollenhauer M.U."/>
            <person name="Montooth K."/>
            <person name="Mount S.M."/>
            <person name="Mu X."/>
            <person name="Myers E."/>
            <person name="Negre B."/>
            <person name="Newfeld S."/>
            <person name="Nielsen R."/>
            <person name="Noor M.A."/>
            <person name="O'Grady P."/>
            <person name="Pachter L."/>
            <person name="Papaceit M."/>
            <person name="Parisi M.J."/>
            <person name="Parisi M."/>
            <person name="Parts L."/>
            <person name="Pedersen J.S."/>
            <person name="Pesole G."/>
            <person name="Phillippy A.M."/>
            <person name="Ponting C.P."/>
            <person name="Pop M."/>
            <person name="Porcelli D."/>
            <person name="Powell J.R."/>
            <person name="Prohaska S."/>
            <person name="Pruitt K."/>
            <person name="Puig M."/>
            <person name="Quesneville H."/>
            <person name="Ram K.R."/>
            <person name="Rand D."/>
            <person name="Rasmussen M.D."/>
            <person name="Reed L.K."/>
            <person name="Reenan R."/>
            <person name="Reily A."/>
            <person name="Remington K.A."/>
            <person name="Rieger T.T."/>
            <person name="Ritchie M.G."/>
            <person name="Robin C."/>
            <person name="Rogers Y.H."/>
            <person name="Rohde C."/>
            <person name="Rozas J."/>
            <person name="Rubenfield M.J."/>
            <person name="Ruiz A."/>
            <person name="Russo S."/>
            <person name="Salzberg S.L."/>
            <person name="Sanchez-Gracia A."/>
            <person name="Saranga D.J."/>
            <person name="Sato H."/>
            <person name="Schaeffer S.W."/>
            <person name="Schatz M.C."/>
            <person name="Schlenke T."/>
            <person name="Schwartz R."/>
            <person name="Segarra C."/>
            <person name="Singh R.S."/>
            <person name="Sirot L."/>
            <person name="Sirota M."/>
            <person name="Sisneros N.B."/>
            <person name="Smith C.D."/>
            <person name="Smith T.F."/>
            <person name="Spieth J."/>
            <person name="Stage D.E."/>
            <person name="Stark A."/>
            <person name="Stephan W."/>
            <person name="Strausberg R.L."/>
            <person name="Strempel S."/>
            <person name="Sturgill D."/>
            <person name="Sutton G."/>
            <person name="Sutton G.G."/>
            <person name="Tao W."/>
            <person name="Teichmann S."/>
            <person name="Tobari Y.N."/>
            <person name="Tomimura Y."/>
            <person name="Tsolas J.M."/>
            <person name="Valente V.L."/>
            <person name="Venter E."/>
            <person name="Venter J.C."/>
            <person name="Vicario S."/>
            <person name="Vieira F.G."/>
            <person name="Vilella A.J."/>
            <person name="Villasante A."/>
            <person name="Walenz B."/>
            <person name="Wang J."/>
            <person name="Wasserman M."/>
            <person name="Watts T."/>
            <person name="Wilson D."/>
            <person name="Wilson R.K."/>
            <person name="Wing R.A."/>
            <person name="Wolfner M.F."/>
            <person name="Wong A."/>
            <person name="Wong G.K."/>
            <person name="Wu C.I."/>
            <person name="Wu G."/>
            <person name="Yamamoto D."/>
            <person name="Yang H.P."/>
            <person name="Yang S.P."/>
            <person name="Yorke J.A."/>
            <person name="Yoshida K."/>
            <person name="Zdobnov E."/>
            <person name="Zhang P."/>
            <person name="Zhang Y."/>
            <person name="Zimin A.V."/>
            <person name="Baldwin J."/>
            <person name="Abdouelleil A."/>
            <person name="Abdulkadir J."/>
            <person name="Abebe A."/>
            <person name="Abera B."/>
            <person name="Abreu J."/>
            <person name="Acer S.C."/>
            <person name="Aftuck L."/>
            <person name="Alexander A."/>
            <person name="An P."/>
            <person name="Anderson E."/>
            <person name="Anderson S."/>
            <person name="Arachi H."/>
            <person name="Azer M."/>
            <person name="Bachantsang P."/>
            <person name="Barry A."/>
            <person name="Bayul T."/>
            <person name="Berlin A."/>
            <person name="Bessette D."/>
            <person name="Bloom T."/>
            <person name="Blye J."/>
            <person name="Boguslavskiy L."/>
            <person name="Bonnet C."/>
            <person name="Boukhgalter B."/>
            <person name="Bourzgui I."/>
            <person name="Brown A."/>
            <person name="Cahill P."/>
            <person name="Channer S."/>
            <person name="Cheshatsang Y."/>
            <person name="Chuda L."/>
            <person name="Citroen M."/>
            <person name="Collymore A."/>
            <person name="Cooke P."/>
            <person name="Costello M."/>
            <person name="D'Aco K."/>
            <person name="Daza R."/>
            <person name="De Haan G."/>
            <person name="DeGray S."/>
            <person name="DeMaso C."/>
            <person name="Dhargay N."/>
            <person name="Dooley K."/>
            <person name="Dooley E."/>
            <person name="Doricent M."/>
            <person name="Dorje P."/>
            <person name="Dorjee K."/>
            <person name="Dupes A."/>
            <person name="Elong R."/>
            <person name="Falk J."/>
            <person name="Farina A."/>
            <person name="Faro S."/>
            <person name="Ferguson D."/>
            <person name="Fisher S."/>
            <person name="Foley C.D."/>
            <person name="Franke A."/>
            <person name="Friedrich D."/>
            <person name="Gadbois L."/>
            <person name="Gearin G."/>
            <person name="Gearin C.R."/>
            <person name="Giannoukos G."/>
            <person name="Goode T."/>
            <person name="Graham J."/>
            <person name="Grandbois E."/>
            <person name="Grewal S."/>
            <person name="Gyaltsen K."/>
            <person name="Hafez N."/>
            <person name="Hagos B."/>
            <person name="Hall J."/>
            <person name="Henson C."/>
            <person name="Hollinger A."/>
            <person name="Honan T."/>
            <person name="Huard M.D."/>
            <person name="Hughes L."/>
            <person name="Hurhula B."/>
            <person name="Husby M.E."/>
            <person name="Kamat A."/>
            <person name="Kanga B."/>
            <person name="Kashin S."/>
            <person name="Khazanovich D."/>
            <person name="Kisner P."/>
            <person name="Lance K."/>
            <person name="Lara M."/>
            <person name="Lee W."/>
            <person name="Lennon N."/>
            <person name="Letendre F."/>
            <person name="LeVine R."/>
            <person name="Lipovsky A."/>
            <person name="Liu X."/>
            <person name="Liu J."/>
            <person name="Liu S."/>
            <person name="Lokyitsang T."/>
            <person name="Lokyitsang Y."/>
            <person name="Lubonja R."/>
            <person name="Lui A."/>
            <person name="MacDonald P."/>
            <person name="Magnisalis V."/>
            <person name="Maru K."/>
            <person name="Matthews C."/>
            <person name="McCusker W."/>
            <person name="McDonough S."/>
            <person name="Mehta T."/>
            <person name="Meldrim J."/>
            <person name="Meneus L."/>
            <person name="Mihai O."/>
            <person name="Mihalev A."/>
            <person name="Mihova T."/>
            <person name="Mittelman R."/>
            <person name="Mlenga V."/>
            <person name="Montmayeur A."/>
            <person name="Mulrain L."/>
            <person name="Navidi A."/>
            <person name="Naylor J."/>
            <person name="Negash T."/>
            <person name="Nguyen T."/>
            <person name="Nguyen N."/>
            <person name="Nicol R."/>
            <person name="Norbu C."/>
            <person name="Norbu N."/>
            <person name="Novod N."/>
            <person name="O'Neill B."/>
            <person name="Osman S."/>
            <person name="Markiewicz E."/>
            <person name="Oyono O.L."/>
            <person name="Patti C."/>
            <person name="Phunkhang P."/>
            <person name="Pierre F."/>
            <person name="Priest M."/>
            <person name="Raghuraman S."/>
            <person name="Rege F."/>
            <person name="Reyes R."/>
            <person name="Rise C."/>
            <person name="Rogov P."/>
            <person name="Ross K."/>
            <person name="Ryan E."/>
            <person name="Settipalli S."/>
            <person name="Shea T."/>
            <person name="Sherpa N."/>
            <person name="Shi L."/>
            <person name="Shih D."/>
            <person name="Sparrow T."/>
            <person name="Spaulding J."/>
            <person name="Stalker J."/>
            <person name="Stange-Thomann N."/>
            <person name="Stavropoulos S."/>
            <person name="Stone C."/>
            <person name="Strader C."/>
            <person name="Tesfaye S."/>
            <person name="Thomson T."/>
            <person name="Thoulutsang Y."/>
            <person name="Thoulutsang D."/>
            <person name="Topham K."/>
            <person name="Topping I."/>
            <person name="Tsamla T."/>
            <person name="Vassiliev H."/>
            <person name="Vo A."/>
            <person name="Wangchuk T."/>
            <person name="Wangdi T."/>
            <person name="Weiand M."/>
            <person name="Wilkinson J."/>
            <person name="Wilson A."/>
            <person name="Yadav S."/>
            <person name="Young G."/>
            <person name="Yu Q."/>
            <person name="Zembek L."/>
            <person name="Zhong D."/>
            <person name="Zimmer A."/>
            <person name="Zwirko Z."/>
            <person name="Jaffe D.B."/>
            <person name="Alvarez P."/>
            <person name="Brockman W."/>
            <person name="Butler J."/>
            <person name="Chin C."/>
            <person name="Gnerre S."/>
            <person name="Grabherr M."/>
            <person name="Kleber M."/>
            <person name="Mauceli E."/>
            <person name="MacCallum I."/>
        </authorList>
    </citation>
    <scope>NUCLEOTIDE SEQUENCE [LARGE SCALE GENOMIC DNA]</scope>
    <source>
        <strain evidence="3">Tucson 14030-0811.24</strain>
    </source>
</reference>
<dbReference type="PANTHER" id="PTHR31649:SF10">
    <property type="entry name" value="IP19903P-RELATED"/>
    <property type="match status" value="1"/>
</dbReference>
<dbReference type="InterPro" id="IPR006616">
    <property type="entry name" value="DM9_repeat"/>
</dbReference>
<dbReference type="HOGENOM" id="CLU_607315_0_0_1"/>
<gene>
    <name evidence="2" type="primary">Dwil\GK20874</name>
    <name evidence="2" type="ORF">Dwil_GK20874</name>
</gene>
<feature type="region of interest" description="Disordered" evidence="1">
    <location>
        <begin position="150"/>
        <end position="179"/>
    </location>
</feature>
<evidence type="ECO:0000256" key="1">
    <source>
        <dbReference type="SAM" id="MobiDB-lite"/>
    </source>
</evidence>
<dbReference type="EMBL" id="CH963846">
    <property type="protein sequence ID" value="EDW72339.1"/>
    <property type="molecule type" value="Genomic_DNA"/>
</dbReference>
<proteinExistence type="predicted"/>
<dbReference type="AlphaFoldDB" id="B4MJQ0"/>
<evidence type="ECO:0008006" key="4">
    <source>
        <dbReference type="Google" id="ProtNLM"/>
    </source>
</evidence>
<accession>B4MJQ0</accession>
<dbReference type="SMART" id="SM00696">
    <property type="entry name" value="DM9"/>
    <property type="match status" value="4"/>
</dbReference>
<dbReference type="InParanoid" id="B4MJQ0"/>
<sequence length="465" mass="50294">MRTYKWVQSSAYSSIPANAVVGGNDEDGAMIYVGRAEHEGDMLVCKVVPSKQLGFVSQRGEALPKDIFEVLCGLNLTWRKCYDHKIPETAVLCGRTSLDQPVYIGRGHYEGHLIIGKISSVHRALFIAYHGAERRLDSYEILLDENPPSMAGWQLPPPPEDLEKAPLTPPPPPSPPAPALEVAEKPFRYPHPLEMSAMPFPMHDRPPVYTPNPDPLPAPPATPAEILPQRVQPVLVLPPRPVPEPVAVAVPVPPPSYTAATVAPGPSSAFTPAGTYNPPMMSGAYGSSYTPAECAGPSSSYGGGYDYNYDCWLNVGPGYFYSPDAVVGGHDSCMSQLLIGRAYYAGGPIPGKADPSQGYCFITYNGMEIAESSYEVLMGQGKYHWVPGYDGSIAPGAVEAGRASNGEPLYIGRAHYCGTLTPGKIQQSHRCLQIPIGGQEVRISNYEVLVRSDLYHRQQAISLVY</sequence>
<dbReference type="STRING" id="7260.B4MJQ0"/>
<feature type="compositionally biased region" description="Pro residues" evidence="1">
    <location>
        <begin position="167"/>
        <end position="178"/>
    </location>
</feature>
<name>B4MJQ0_DROWI</name>
<protein>
    <recommendedName>
        <fullName evidence="4">DUF3421 domain-containing protein</fullName>
    </recommendedName>
</protein>
<dbReference type="OrthoDB" id="1925699at2759"/>
<organism evidence="2 3">
    <name type="scientific">Drosophila willistoni</name>
    <name type="common">Fruit fly</name>
    <dbReference type="NCBI Taxonomy" id="7260"/>
    <lineage>
        <taxon>Eukaryota</taxon>
        <taxon>Metazoa</taxon>
        <taxon>Ecdysozoa</taxon>
        <taxon>Arthropoda</taxon>
        <taxon>Hexapoda</taxon>
        <taxon>Insecta</taxon>
        <taxon>Pterygota</taxon>
        <taxon>Neoptera</taxon>
        <taxon>Endopterygota</taxon>
        <taxon>Diptera</taxon>
        <taxon>Brachycera</taxon>
        <taxon>Muscomorpha</taxon>
        <taxon>Ephydroidea</taxon>
        <taxon>Drosophilidae</taxon>
        <taxon>Drosophila</taxon>
        <taxon>Sophophora</taxon>
    </lineage>
</organism>
<keyword evidence="3" id="KW-1185">Reference proteome</keyword>
<dbReference type="OMA" id="IQQSHRC"/>
<evidence type="ECO:0000313" key="2">
    <source>
        <dbReference type="EMBL" id="EDW72339.1"/>
    </source>
</evidence>
<dbReference type="PhylomeDB" id="B4MJQ0"/>
<dbReference type="eggNOG" id="ENOG502QVPV">
    <property type="taxonomic scope" value="Eukaryota"/>
</dbReference>
<dbReference type="Proteomes" id="UP000007798">
    <property type="component" value="Unassembled WGS sequence"/>
</dbReference>
<dbReference type="PANTHER" id="PTHR31649">
    <property type="entry name" value="AGAP009604-PA"/>
    <property type="match status" value="1"/>
</dbReference>
<evidence type="ECO:0000313" key="3">
    <source>
        <dbReference type="Proteomes" id="UP000007798"/>
    </source>
</evidence>
<dbReference type="Pfam" id="PF11901">
    <property type="entry name" value="DM9"/>
    <property type="match status" value="2"/>
</dbReference>